<dbReference type="GO" id="GO:0016020">
    <property type="term" value="C:membrane"/>
    <property type="evidence" value="ECO:0007669"/>
    <property type="project" value="UniProtKB-SubCell"/>
</dbReference>
<evidence type="ECO:0000256" key="6">
    <source>
        <dbReference type="ARBA" id="ARBA00023136"/>
    </source>
</evidence>
<feature type="chain" id="PRO_5027064695" description="Trichome birefringence-like N-terminal domain-containing protein" evidence="7">
    <location>
        <begin position="27"/>
        <end position="586"/>
    </location>
</feature>
<evidence type="ECO:0000256" key="7">
    <source>
        <dbReference type="SAM" id="SignalP"/>
    </source>
</evidence>
<evidence type="ECO:0000256" key="4">
    <source>
        <dbReference type="ARBA" id="ARBA00022968"/>
    </source>
</evidence>
<dbReference type="AlphaFoldDB" id="A0A6N2LH09"/>
<accession>A0A6N2LH09</accession>
<dbReference type="GO" id="GO:0016413">
    <property type="term" value="F:O-acetyltransferase activity"/>
    <property type="evidence" value="ECO:0007669"/>
    <property type="project" value="InterPro"/>
</dbReference>
<evidence type="ECO:0008006" key="11">
    <source>
        <dbReference type="Google" id="ProtNLM"/>
    </source>
</evidence>
<feature type="domain" description="Trichome birefringence-like C-terminal" evidence="8">
    <location>
        <begin position="403"/>
        <end position="451"/>
    </location>
</feature>
<evidence type="ECO:0000313" key="10">
    <source>
        <dbReference type="EMBL" id="VFU34761.1"/>
    </source>
</evidence>
<organism evidence="10">
    <name type="scientific">Salix viminalis</name>
    <name type="common">Common osier</name>
    <name type="synonym">Basket willow</name>
    <dbReference type="NCBI Taxonomy" id="40686"/>
    <lineage>
        <taxon>Eukaryota</taxon>
        <taxon>Viridiplantae</taxon>
        <taxon>Streptophyta</taxon>
        <taxon>Embryophyta</taxon>
        <taxon>Tracheophyta</taxon>
        <taxon>Spermatophyta</taxon>
        <taxon>Magnoliopsida</taxon>
        <taxon>eudicotyledons</taxon>
        <taxon>Gunneridae</taxon>
        <taxon>Pentapetalae</taxon>
        <taxon>rosids</taxon>
        <taxon>fabids</taxon>
        <taxon>Malpighiales</taxon>
        <taxon>Salicaceae</taxon>
        <taxon>Saliceae</taxon>
        <taxon>Salix</taxon>
    </lineage>
</organism>
<keyword evidence="5" id="KW-1133">Transmembrane helix</keyword>
<comment type="similarity">
    <text evidence="2">Belongs to the PC-esterase family. TBL subfamily.</text>
</comment>
<dbReference type="InterPro" id="IPR025846">
    <property type="entry name" value="TBL_N"/>
</dbReference>
<dbReference type="InterPro" id="IPR026057">
    <property type="entry name" value="TBL_C"/>
</dbReference>
<protein>
    <recommendedName>
        <fullName evidence="11">Trichome birefringence-like N-terminal domain-containing protein</fullName>
    </recommendedName>
</protein>
<dbReference type="Pfam" id="PF13839">
    <property type="entry name" value="PC-Esterase"/>
    <property type="match status" value="4"/>
</dbReference>
<keyword evidence="7" id="KW-0732">Signal</keyword>
<evidence type="ECO:0000256" key="2">
    <source>
        <dbReference type="ARBA" id="ARBA00007727"/>
    </source>
</evidence>
<feature type="domain" description="Trichome birefringence-like N-terminal" evidence="9">
    <location>
        <begin position="28"/>
        <end position="80"/>
    </location>
</feature>
<dbReference type="Pfam" id="PF14416">
    <property type="entry name" value="PMR5N"/>
    <property type="match status" value="2"/>
</dbReference>
<dbReference type="EMBL" id="CAADRP010001057">
    <property type="protein sequence ID" value="VFU34761.1"/>
    <property type="molecule type" value="Genomic_DNA"/>
</dbReference>
<keyword evidence="3" id="KW-0812">Transmembrane</keyword>
<dbReference type="PANTHER" id="PTHR32285:SF58">
    <property type="entry name" value="PROTEIN TRICHOME BIREFRINGENCE-LIKE 41"/>
    <property type="match status" value="1"/>
</dbReference>
<feature type="domain" description="Trichome birefringence-like N-terminal" evidence="9">
    <location>
        <begin position="350"/>
        <end position="401"/>
    </location>
</feature>
<evidence type="ECO:0000256" key="3">
    <source>
        <dbReference type="ARBA" id="ARBA00022692"/>
    </source>
</evidence>
<feature type="signal peptide" evidence="7">
    <location>
        <begin position="1"/>
        <end position="26"/>
    </location>
</feature>
<proteinExistence type="inferred from homology"/>
<sequence>MSFRFHSGSSLTAAVSLLLLVYKASASGCDFFTGSWVVDGSYPLYNASACPFIEREFSCQNNGRPDSLYTKFRWKPLHCNLQRFNGADFLERFKGKSIMFVEPVAIIDMHSSFLNAGSQIQLNQARRPLHIYISGLQSKCDARHSVDVAREKIGRVLKLDSIEGSKLWNGIDVLIFNTWHWWNRRGPTQPWDYIEVGGEIKKDMDRMLAFEMALTTWARWVDSNIDPAKTLVFFQGISPSHYNGTLWDEPSAKSCAGSSSRWRAQLIREDCHQLWSKITKPVTLLDVTTLSLLRKDAHPSIYGLGGSAGLDCSHWCLPGYLCLLPCLPLPYQVLGNDGGEYYEQRMSSNKCDYFQGSWVYDESYPLYDSTSCPFIGEGFDCQKNGRPDKDYLKYRWQPTGCGIPRFNGVDFLERCRGKKIMLVGDSLSKNMWVSLTCLLHASVPNSSYTIDCTGLLSTFTMPYWQPVAGNGHADLQHLSLVASQWTLTDGDKIVKDMDRLEALKIALTTWATCIDHNTDPSKTKVYFQGVAAVHLENGRIRIQLRKDGHPGRYATKSLALNDCSHWCLAGVPDTWNQLLYAALLQN</sequence>
<reference evidence="10" key="1">
    <citation type="submission" date="2019-03" db="EMBL/GenBank/DDBJ databases">
        <authorList>
            <person name="Mank J."/>
            <person name="Almeida P."/>
        </authorList>
    </citation>
    <scope>NUCLEOTIDE SEQUENCE</scope>
    <source>
        <strain evidence="10">78183</strain>
    </source>
</reference>
<feature type="domain" description="Trichome birefringence-like C-terminal" evidence="8">
    <location>
        <begin position="543"/>
        <end position="581"/>
    </location>
</feature>
<evidence type="ECO:0000259" key="8">
    <source>
        <dbReference type="Pfam" id="PF13839"/>
    </source>
</evidence>
<dbReference type="PANTHER" id="PTHR32285">
    <property type="entry name" value="PROTEIN TRICHOME BIREFRINGENCE-LIKE 9-RELATED"/>
    <property type="match status" value="1"/>
</dbReference>
<feature type="domain" description="Trichome birefringence-like C-terminal" evidence="8">
    <location>
        <begin position="486"/>
        <end position="539"/>
    </location>
</feature>
<comment type="subcellular location">
    <subcellularLocation>
        <location evidence="1">Membrane</location>
        <topology evidence="1">Single-pass membrane protein</topology>
    </subcellularLocation>
</comment>
<keyword evidence="4" id="KW-0735">Signal-anchor</keyword>
<gene>
    <name evidence="10" type="ORF">SVIM_LOCUS168939</name>
</gene>
<keyword evidence="6" id="KW-0472">Membrane</keyword>
<feature type="domain" description="Trichome birefringence-like C-terminal" evidence="8">
    <location>
        <begin position="146"/>
        <end position="320"/>
    </location>
</feature>
<dbReference type="GO" id="GO:0005794">
    <property type="term" value="C:Golgi apparatus"/>
    <property type="evidence" value="ECO:0007669"/>
    <property type="project" value="TreeGrafter"/>
</dbReference>
<evidence type="ECO:0000256" key="5">
    <source>
        <dbReference type="ARBA" id="ARBA00022989"/>
    </source>
</evidence>
<name>A0A6N2LH09_SALVM</name>
<evidence type="ECO:0000256" key="1">
    <source>
        <dbReference type="ARBA" id="ARBA00004167"/>
    </source>
</evidence>
<dbReference type="InterPro" id="IPR029962">
    <property type="entry name" value="TBL"/>
</dbReference>
<evidence type="ECO:0000259" key="9">
    <source>
        <dbReference type="Pfam" id="PF14416"/>
    </source>
</evidence>